<comment type="caution">
    <text evidence="1">The sequence shown here is derived from an EMBL/GenBank/DDBJ whole genome shotgun (WGS) entry which is preliminary data.</text>
</comment>
<organism evidence="1 2">
    <name type="scientific">Peronosclerospora sorghi</name>
    <dbReference type="NCBI Taxonomy" id="230839"/>
    <lineage>
        <taxon>Eukaryota</taxon>
        <taxon>Sar</taxon>
        <taxon>Stramenopiles</taxon>
        <taxon>Oomycota</taxon>
        <taxon>Peronosporomycetes</taxon>
        <taxon>Peronosporales</taxon>
        <taxon>Peronosporaceae</taxon>
        <taxon>Peronosclerospora</taxon>
    </lineage>
</organism>
<protein>
    <submittedName>
        <fullName evidence="1">Uncharacterized protein</fullName>
    </submittedName>
</protein>
<reference evidence="1 2" key="1">
    <citation type="journal article" date="2022" name="bioRxiv">
        <title>The genome of the oomycete Peronosclerospora sorghi, a cosmopolitan pathogen of maize and sorghum, is inflated with dispersed pseudogenes.</title>
        <authorList>
            <person name="Fletcher K."/>
            <person name="Martin F."/>
            <person name="Isakeit T."/>
            <person name="Cavanaugh K."/>
            <person name="Magill C."/>
            <person name="Michelmore R."/>
        </authorList>
    </citation>
    <scope>NUCLEOTIDE SEQUENCE [LARGE SCALE GENOMIC DNA]</scope>
    <source>
        <strain evidence="1">P6</strain>
    </source>
</reference>
<dbReference type="EMBL" id="CM047587">
    <property type="protein sequence ID" value="KAI9907304.1"/>
    <property type="molecule type" value="Genomic_DNA"/>
</dbReference>
<sequence>MLLMMQTHVSIALFLLALPTYTVQAAVSLTVSNQCSKSIELYDNVVVQIVPAGGTTNRTLAQGFSGMFRNGTSAQATLAEFSVSGGYFWYDASIIPCGRVGPGDCSSLKECKVLTGGTGFNTPLQIAPSGCKTVTCLEDGCADAYQFPKDDRKTHACADTTSVVLTFCPNGTGDAPEQSQQEQPDQSQQDQPDQSQQEQPDQSQQEQPDQSRQEQPDQSQQEQPEQSKQEQPKQSKQEQSKPGQAQQEQPKQGQFSPESKTPAPTPAPTPSVPPARVPVDAPHVSTKEPVAPSLAQHVTQSARPPVTPCDVSTLETPVAAMETPSTIVPKLEASRNASSTAARGVAGDREKAHVTDEAKTEGATSAVLPPIYYSSRSKASDVRASSTPDGQPMPETPRVEPQQDTTPATAAATTTTASSGLTTLSRARPSVATSDETERVTTQSRQDGRGASAGTYVATGLGCLAVVAAVVMVLVTHKKKQALDAKDDYNTPQDLMTPVTEINVL</sequence>
<proteinExistence type="predicted"/>
<evidence type="ECO:0000313" key="1">
    <source>
        <dbReference type="EMBL" id="KAI9907304.1"/>
    </source>
</evidence>
<evidence type="ECO:0000313" key="2">
    <source>
        <dbReference type="Proteomes" id="UP001163321"/>
    </source>
</evidence>
<gene>
    <name evidence="1" type="ORF">PsorP6_016323</name>
</gene>
<accession>A0ACC0VLD2</accession>
<dbReference type="Proteomes" id="UP001163321">
    <property type="component" value="Chromosome 8"/>
</dbReference>
<name>A0ACC0VLD2_9STRA</name>
<keyword evidence="2" id="KW-1185">Reference proteome</keyword>